<dbReference type="EC" id="2.1.1.-" evidence="5"/>
<keyword evidence="3 5" id="KW-0808">Transferase</keyword>
<dbReference type="InterPro" id="IPR029063">
    <property type="entry name" value="SAM-dependent_MTases_sf"/>
</dbReference>
<feature type="binding site" evidence="5">
    <location>
        <position position="72"/>
    </location>
    <ligand>
        <name>S-adenosyl-L-methionine</name>
        <dbReference type="ChEBI" id="CHEBI:59789"/>
    </ligand>
</feature>
<gene>
    <name evidence="5" type="primary">EFM7</name>
    <name evidence="7" type="ORF">MAPG_07561</name>
</gene>
<keyword evidence="1 5" id="KW-0963">Cytoplasm</keyword>
<dbReference type="HAMAP" id="MF_03223">
    <property type="entry name" value="Methyltr_EFM7"/>
    <property type="match status" value="1"/>
</dbReference>
<evidence type="ECO:0000256" key="6">
    <source>
        <dbReference type="SAM" id="MobiDB-lite"/>
    </source>
</evidence>
<evidence type="ECO:0000256" key="1">
    <source>
        <dbReference type="ARBA" id="ARBA00022490"/>
    </source>
</evidence>
<reference evidence="8" key="4">
    <citation type="journal article" date="2015" name="G3 (Bethesda)">
        <title>Genome sequences of three phytopathogenic species of the Magnaporthaceae family of fungi.</title>
        <authorList>
            <person name="Okagaki L.H."/>
            <person name="Nunes C.C."/>
            <person name="Sailsbery J."/>
            <person name="Clay B."/>
            <person name="Brown D."/>
            <person name="John T."/>
            <person name="Oh Y."/>
            <person name="Young N."/>
            <person name="Fitzgerald M."/>
            <person name="Haas B.J."/>
            <person name="Zeng Q."/>
            <person name="Young S."/>
            <person name="Adiconis X."/>
            <person name="Fan L."/>
            <person name="Levin J.Z."/>
            <person name="Mitchell T.K."/>
            <person name="Okubara P.A."/>
            <person name="Farman M.L."/>
            <person name="Kohn L.M."/>
            <person name="Birren B."/>
            <person name="Ma L.-J."/>
            <person name="Dean R.A."/>
        </authorList>
    </citation>
    <scope>NUCLEOTIDE SEQUENCE</scope>
    <source>
        <strain evidence="8">ATCC 64411 / 73-15</strain>
    </source>
</reference>
<dbReference type="PROSITE" id="PS51560">
    <property type="entry name" value="SAM_MT_NNT1"/>
    <property type="match status" value="1"/>
</dbReference>
<accession>A0A0C4E502</accession>
<dbReference type="OrthoDB" id="46564at2759"/>
<feature type="region of interest" description="Disordered" evidence="6">
    <location>
        <begin position="1"/>
        <end position="46"/>
    </location>
</feature>
<reference evidence="9" key="2">
    <citation type="submission" date="2010-05" db="EMBL/GenBank/DDBJ databases">
        <title>The genome sequence of Magnaporthe poae strain ATCC 64411.</title>
        <authorList>
            <person name="Ma L.-J."/>
            <person name="Dead R."/>
            <person name="Young S."/>
            <person name="Zeng Q."/>
            <person name="Koehrsen M."/>
            <person name="Alvarado L."/>
            <person name="Berlin A."/>
            <person name="Chapman S.B."/>
            <person name="Chen Z."/>
            <person name="Freedman E."/>
            <person name="Gellesch M."/>
            <person name="Goldberg J."/>
            <person name="Griggs A."/>
            <person name="Gujja S."/>
            <person name="Heilman E.R."/>
            <person name="Heiman D."/>
            <person name="Hepburn T."/>
            <person name="Howarth C."/>
            <person name="Jen D."/>
            <person name="Larson L."/>
            <person name="Mehta T."/>
            <person name="Neiman D."/>
            <person name="Pearson M."/>
            <person name="Roberts A."/>
            <person name="Saif S."/>
            <person name="Shea T."/>
            <person name="Shenoy N."/>
            <person name="Sisk P."/>
            <person name="Stolte C."/>
            <person name="Sykes S."/>
            <person name="Walk T."/>
            <person name="White J."/>
            <person name="Yandava C."/>
            <person name="Haas B."/>
            <person name="Nusbaum C."/>
            <person name="Birren B."/>
        </authorList>
    </citation>
    <scope>NUCLEOTIDE SEQUENCE [LARGE SCALE GENOMIC DNA]</scope>
    <source>
        <strain evidence="9">ATCC 64411 / 73-15</strain>
    </source>
</reference>
<dbReference type="InterPro" id="IPR025784">
    <property type="entry name" value="EFM7"/>
</dbReference>
<feature type="binding site" evidence="5">
    <location>
        <position position="182"/>
    </location>
    <ligand>
        <name>S-adenosyl-L-methionine</name>
        <dbReference type="ChEBI" id="CHEBI:59789"/>
    </ligand>
</feature>
<reference evidence="7" key="1">
    <citation type="submission" date="2010-05" db="EMBL/GenBank/DDBJ databases">
        <title>The Genome Sequence of Magnaporthe poae strain ATCC 64411.</title>
        <authorList>
            <consortium name="The Broad Institute Genome Sequencing Platform"/>
            <consortium name="Broad Institute Genome Sequencing Center for Infectious Disease"/>
            <person name="Ma L.-J."/>
            <person name="Dead R."/>
            <person name="Young S."/>
            <person name="Zeng Q."/>
            <person name="Koehrsen M."/>
            <person name="Alvarado L."/>
            <person name="Berlin A."/>
            <person name="Chapman S.B."/>
            <person name="Chen Z."/>
            <person name="Freedman E."/>
            <person name="Gellesch M."/>
            <person name="Goldberg J."/>
            <person name="Griggs A."/>
            <person name="Gujja S."/>
            <person name="Heilman E.R."/>
            <person name="Heiman D."/>
            <person name="Hepburn T."/>
            <person name="Howarth C."/>
            <person name="Jen D."/>
            <person name="Larson L."/>
            <person name="Mehta T."/>
            <person name="Neiman D."/>
            <person name="Pearson M."/>
            <person name="Roberts A."/>
            <person name="Saif S."/>
            <person name="Shea T."/>
            <person name="Shenoy N."/>
            <person name="Sisk P."/>
            <person name="Stolte C."/>
            <person name="Sykes S."/>
            <person name="Walk T."/>
            <person name="White J."/>
            <person name="Yandava C."/>
            <person name="Haas B."/>
            <person name="Nusbaum C."/>
            <person name="Birren B."/>
        </authorList>
    </citation>
    <scope>NUCLEOTIDE SEQUENCE</scope>
    <source>
        <strain evidence="7">ATCC 64411</strain>
    </source>
</reference>
<protein>
    <recommendedName>
        <fullName evidence="5">Protein N-terminal and lysine N-methyltransferase EFM7</fullName>
        <ecNumber evidence="5">2.1.1.-</ecNumber>
    </recommendedName>
    <alternativeName>
        <fullName evidence="5">Elongation factor methyltransferase 7</fullName>
    </alternativeName>
</protein>
<feature type="binding site" evidence="5">
    <location>
        <begin position="98"/>
        <end position="100"/>
    </location>
    <ligand>
        <name>S-adenosyl-L-methionine</name>
        <dbReference type="ChEBI" id="CHEBI:59789"/>
    </ligand>
</feature>
<comment type="subcellular location">
    <subcellularLocation>
        <location evidence="5">Cytoplasm</location>
    </subcellularLocation>
</comment>
<evidence type="ECO:0000256" key="3">
    <source>
        <dbReference type="ARBA" id="ARBA00022679"/>
    </source>
</evidence>
<evidence type="ECO:0000313" key="8">
    <source>
        <dbReference type="EnsemblFungi" id="MAPG_07561T0"/>
    </source>
</evidence>
<dbReference type="GO" id="GO:0005737">
    <property type="term" value="C:cytoplasm"/>
    <property type="evidence" value="ECO:0007669"/>
    <property type="project" value="UniProtKB-SubCell"/>
</dbReference>
<dbReference type="GO" id="GO:0071885">
    <property type="term" value="F:N-terminal protein N-methyltransferase activity"/>
    <property type="evidence" value="ECO:0007669"/>
    <property type="project" value="UniProtKB-UniRule"/>
</dbReference>
<keyword evidence="2 5" id="KW-0489">Methyltransferase</keyword>
<keyword evidence="9" id="KW-1185">Reference proteome</keyword>
<reference evidence="7" key="3">
    <citation type="submission" date="2011-03" db="EMBL/GenBank/DDBJ databases">
        <title>Annotation of Magnaporthe poae ATCC 64411.</title>
        <authorList>
            <person name="Ma L.-J."/>
            <person name="Dead R."/>
            <person name="Young S.K."/>
            <person name="Zeng Q."/>
            <person name="Gargeya S."/>
            <person name="Fitzgerald M."/>
            <person name="Haas B."/>
            <person name="Abouelleil A."/>
            <person name="Alvarado L."/>
            <person name="Arachchi H.M."/>
            <person name="Berlin A."/>
            <person name="Brown A."/>
            <person name="Chapman S.B."/>
            <person name="Chen Z."/>
            <person name="Dunbar C."/>
            <person name="Freedman E."/>
            <person name="Gearin G."/>
            <person name="Gellesch M."/>
            <person name="Goldberg J."/>
            <person name="Griggs A."/>
            <person name="Gujja S."/>
            <person name="Heiman D."/>
            <person name="Howarth C."/>
            <person name="Larson L."/>
            <person name="Lui A."/>
            <person name="MacDonald P.J.P."/>
            <person name="Mehta T."/>
            <person name="Montmayeur A."/>
            <person name="Murphy C."/>
            <person name="Neiman D."/>
            <person name="Pearson M."/>
            <person name="Priest M."/>
            <person name="Roberts A."/>
            <person name="Saif S."/>
            <person name="Shea T."/>
            <person name="Shenoy N."/>
            <person name="Sisk P."/>
            <person name="Stolte C."/>
            <person name="Sykes S."/>
            <person name="Yandava C."/>
            <person name="Wortman J."/>
            <person name="Nusbaum C."/>
            <person name="Birren B."/>
        </authorList>
    </citation>
    <scope>NUCLEOTIDE SEQUENCE</scope>
    <source>
        <strain evidence="7">ATCC 64411</strain>
    </source>
</reference>
<evidence type="ECO:0000313" key="9">
    <source>
        <dbReference type="Proteomes" id="UP000011715"/>
    </source>
</evidence>
<dbReference type="GO" id="GO:0016279">
    <property type="term" value="F:protein-lysine N-methyltransferase activity"/>
    <property type="evidence" value="ECO:0007669"/>
    <property type="project" value="UniProtKB-UniRule"/>
</dbReference>
<dbReference type="VEuPathDB" id="FungiDB:MAPG_07561"/>
<feature type="binding site" evidence="5">
    <location>
        <position position="120"/>
    </location>
    <ligand>
        <name>S-adenosyl-L-methionine</name>
        <dbReference type="ChEBI" id="CHEBI:59789"/>
    </ligand>
</feature>
<organism evidence="8 9">
    <name type="scientific">Magnaporthiopsis poae (strain ATCC 64411 / 73-15)</name>
    <name type="common">Kentucky bluegrass fungus</name>
    <name type="synonym">Magnaporthe poae</name>
    <dbReference type="NCBI Taxonomy" id="644358"/>
    <lineage>
        <taxon>Eukaryota</taxon>
        <taxon>Fungi</taxon>
        <taxon>Dikarya</taxon>
        <taxon>Ascomycota</taxon>
        <taxon>Pezizomycotina</taxon>
        <taxon>Sordariomycetes</taxon>
        <taxon>Sordariomycetidae</taxon>
        <taxon>Magnaporthales</taxon>
        <taxon>Magnaporthaceae</taxon>
        <taxon>Magnaporthiopsis</taxon>
    </lineage>
</organism>
<evidence type="ECO:0000313" key="7">
    <source>
        <dbReference type="EMBL" id="KLU88576.1"/>
    </source>
</evidence>
<dbReference type="EnsemblFungi" id="MAPG_07561T0">
    <property type="protein sequence ID" value="MAPG_07561T0"/>
    <property type="gene ID" value="MAPG_07561"/>
</dbReference>
<dbReference type="InterPro" id="IPR019410">
    <property type="entry name" value="Methyltransf_16"/>
</dbReference>
<dbReference type="OMA" id="VGHNPLW"/>
<dbReference type="PANTHER" id="PTHR14614:SF10">
    <property type="entry name" value="PROTEIN N-TERMINAL AND LYSINE N-METHYLTRANSFERASE EFM7"/>
    <property type="match status" value="1"/>
</dbReference>
<evidence type="ECO:0000256" key="5">
    <source>
        <dbReference type="HAMAP-Rule" id="MF_03223"/>
    </source>
</evidence>
<dbReference type="EMBL" id="GL876971">
    <property type="protein sequence ID" value="KLU88576.1"/>
    <property type="molecule type" value="Genomic_DNA"/>
</dbReference>
<dbReference type="eggNOG" id="KOG2920">
    <property type="taxonomic scope" value="Eukaryota"/>
</dbReference>
<dbReference type="Proteomes" id="UP000011715">
    <property type="component" value="Unassembled WGS sequence"/>
</dbReference>
<name>A0A0C4E502_MAGP6</name>
<reference evidence="8" key="5">
    <citation type="submission" date="2015-06" db="UniProtKB">
        <authorList>
            <consortium name="EnsemblFungi"/>
        </authorList>
    </citation>
    <scope>IDENTIFICATION</scope>
    <source>
        <strain evidence="8">ATCC 64411</strain>
    </source>
</reference>
<comment type="similarity">
    <text evidence="5">Belongs to the class I-like SAM-binding methyltransferase superfamily. EFM7 family.</text>
</comment>
<proteinExistence type="inferred from homology"/>
<dbReference type="AlphaFoldDB" id="A0A0C4E502"/>
<keyword evidence="4 5" id="KW-0949">S-adenosyl-L-methionine</keyword>
<dbReference type="Gene3D" id="3.40.50.150">
    <property type="entry name" value="Vaccinia Virus protein VP39"/>
    <property type="match status" value="1"/>
</dbReference>
<dbReference type="STRING" id="644358.A0A0C4E502"/>
<sequence length="279" mass="30681">MEKAQDMSAQPRPDPSADADVDDLATGDMFADPADFYPPTPPPRTETHTLASGSVLTLHLVGHSVMDAHHLWNGGRVLADHLEANPDLVRGRTVLEVGAGAGIPSLVAASLGARGVVATDYPDPDVLVALQRNVDECALVPEPKVDHVVVDGYVWGHPVERLLAKMPGGGGGGDGVDVLIMADLLFRHTEHGNVAKTLELALRRCRDSRAFVFFTSYRPWLRERDLKFFDIVRERGFVVEKVLERRMDEVMFKGDPGDEEVRKTCDGYVVHWPEDKCLD</sequence>
<dbReference type="PANTHER" id="PTHR14614">
    <property type="entry name" value="HEPATOCELLULAR CARCINOMA-ASSOCIATED ANTIGEN"/>
    <property type="match status" value="1"/>
</dbReference>
<dbReference type="CDD" id="cd02440">
    <property type="entry name" value="AdoMet_MTases"/>
    <property type="match status" value="1"/>
</dbReference>
<feature type="binding site" evidence="5">
    <location>
        <position position="155"/>
    </location>
    <ligand>
        <name>S-adenosyl-L-methionine</name>
        <dbReference type="ChEBI" id="CHEBI:59789"/>
    </ligand>
</feature>
<comment type="function">
    <text evidence="5">S-adenosyl-L-methionine-dependent protein methyltransferase that trimethylates the N-terminal glycine 'Gly-2' of elongation factor 1-alpha, before also catalyzing the mono- and dimethylation of 'Lys-3'.</text>
</comment>
<evidence type="ECO:0000256" key="4">
    <source>
        <dbReference type="ARBA" id="ARBA00022691"/>
    </source>
</evidence>
<dbReference type="GO" id="GO:0032259">
    <property type="term" value="P:methylation"/>
    <property type="evidence" value="ECO:0007669"/>
    <property type="project" value="UniProtKB-KW"/>
</dbReference>
<dbReference type="Pfam" id="PF10294">
    <property type="entry name" value="Methyltransf_16"/>
    <property type="match status" value="1"/>
</dbReference>
<dbReference type="EMBL" id="ADBL01001835">
    <property type="status" value="NOT_ANNOTATED_CDS"/>
    <property type="molecule type" value="Genomic_DNA"/>
</dbReference>
<dbReference type="SUPFAM" id="SSF53335">
    <property type="entry name" value="S-adenosyl-L-methionine-dependent methyltransferases"/>
    <property type="match status" value="1"/>
</dbReference>
<evidence type="ECO:0000256" key="2">
    <source>
        <dbReference type="ARBA" id="ARBA00022603"/>
    </source>
</evidence>